<organism evidence="2 3">
    <name type="scientific">Xyrichtys novacula</name>
    <name type="common">Pearly razorfish</name>
    <name type="synonym">Hemipteronotus novacula</name>
    <dbReference type="NCBI Taxonomy" id="13765"/>
    <lineage>
        <taxon>Eukaryota</taxon>
        <taxon>Metazoa</taxon>
        <taxon>Chordata</taxon>
        <taxon>Craniata</taxon>
        <taxon>Vertebrata</taxon>
        <taxon>Euteleostomi</taxon>
        <taxon>Actinopterygii</taxon>
        <taxon>Neopterygii</taxon>
        <taxon>Teleostei</taxon>
        <taxon>Neoteleostei</taxon>
        <taxon>Acanthomorphata</taxon>
        <taxon>Eupercaria</taxon>
        <taxon>Labriformes</taxon>
        <taxon>Labridae</taxon>
        <taxon>Xyrichtys</taxon>
    </lineage>
</organism>
<name>A0AAV1FR44_XYRNO</name>
<proteinExistence type="predicted"/>
<sequence length="114" mass="12482">MDSSFKLTQPSSSSSLSGLQSVMGGVTSKLKHRPPSSTIQPPCLVVLTLGSSFESLPRLFHEVQEDLWNGHFGLKDFCAVCTHSLWSDVTVRYSSVKLNLCIDCVYMCLPTLDG</sequence>
<feature type="region of interest" description="Disordered" evidence="1">
    <location>
        <begin position="1"/>
        <end position="20"/>
    </location>
</feature>
<evidence type="ECO:0000256" key="1">
    <source>
        <dbReference type="SAM" id="MobiDB-lite"/>
    </source>
</evidence>
<reference evidence="2" key="1">
    <citation type="submission" date="2023-08" db="EMBL/GenBank/DDBJ databases">
        <authorList>
            <person name="Alioto T."/>
            <person name="Alioto T."/>
            <person name="Gomez Garrido J."/>
        </authorList>
    </citation>
    <scope>NUCLEOTIDE SEQUENCE</scope>
</reference>
<keyword evidence="3" id="KW-1185">Reference proteome</keyword>
<protein>
    <submittedName>
        <fullName evidence="2">Uncharacterized protein</fullName>
    </submittedName>
</protein>
<dbReference type="AlphaFoldDB" id="A0AAV1FR44"/>
<dbReference type="Proteomes" id="UP001178508">
    <property type="component" value="Chromosome 9"/>
</dbReference>
<gene>
    <name evidence="2" type="ORF">XNOV1_A002577</name>
</gene>
<evidence type="ECO:0000313" key="2">
    <source>
        <dbReference type="EMBL" id="CAJ1063446.1"/>
    </source>
</evidence>
<dbReference type="EMBL" id="OY660872">
    <property type="protein sequence ID" value="CAJ1063446.1"/>
    <property type="molecule type" value="Genomic_DNA"/>
</dbReference>
<evidence type="ECO:0000313" key="3">
    <source>
        <dbReference type="Proteomes" id="UP001178508"/>
    </source>
</evidence>
<accession>A0AAV1FR44</accession>